<evidence type="ECO:0000313" key="3">
    <source>
        <dbReference type="Proteomes" id="UP000183365"/>
    </source>
</evidence>
<sequence length="1022" mass="119239">MYNLKTNILKRNLILKVPVLNYSVNSLPKIKVKYDKDVQKKLKQIPELQQNVDQLLSKPHLIDNLKHYKHFYNISSISNAKAKNSDVYKSSVLIQNFMENEITTKNVFVNDADEQHPCLNLTFPGVKPVLDEQFDIKLGTTMSYLCSEGYHFQAYNIKLNENSKKTFVVKNNDIIGEATGMHSRYIKFEAKNMSMSEKDAYIVQFFKSHLKDVYHSPDFNNFLKTNKHYFVIKNSQLLLFSRDIPFSKNYNKAVSKIFNNLKPVMDIFSSKNFYYLDIQANTISSATLIKSLLSKTFTYKKEKFLNSVIMTTRSNDDVVNCLTSYSPSKEYSMKMIELLDADLKDEYAAEIRKLMEHDTNDIINKLQLIARTEPEIHHMTSILSNFKDVEFTCVLTVYLWKTLAKLKSIKPTSINYDKCISNLNDDSLLNVPDLPTSNGVNINVFTDASLKNETSATAQVYFVNNTLAYMQSSINNNISSYIDTAELHAAVSAMDQCQVIKSMIKDFLEVEQEINTTIFIDNTYVLNAISLHEKKVYEKTSVKNFDFLISSKYEGIDLRYVPTLCNIADGLTKVKFNRGLYSSIWLRQFSKKKVSDFKSQFELIKSKYAYVNKTIDNFKKMIKKTKKQFNSLREMEELYEKHTDDIIKKERILTEIKDISTRCLIELRATDKYLQKKANKYNIVLETKNEGNGNKDFDIAMEALSKEVNYDKGVQMIASELGSMKINVQNEKKVPADFKRALNSRNNILNLWEISIEEKINEISEYFNHKERLKFKTINDKYESMKRLQEQRDKRYQEWKEYLKNKENQNSEEESKDLLHKLVESNINMISREEREKAARLEALEEQQNLEKKRIANELALKESFKSTLKSMIECNNLNEASQRITLEKQQEMDKIFADLEKKVKKCKEARRVKQAKNATAVKQKSHNPEVNFDNIHSFTIGYPFDEHARITKGATLTTRQQAKLKSVVQIQQLDVLHKRQEKARKRKLEIMARKKRIQGRLNDLYLEGLMKNHQRRNTGMF</sequence>
<proteinExistence type="predicted"/>
<gene>
    <name evidence="2" type="ORF">HGUI_02806</name>
</gene>
<dbReference type="Proteomes" id="UP000183365">
    <property type="component" value="Unassembled WGS sequence"/>
</dbReference>
<dbReference type="VEuPathDB" id="FungiDB:HGUI_02806"/>
<reference evidence="3" key="1">
    <citation type="submission" date="2016-11" db="EMBL/GenBank/DDBJ databases">
        <authorList>
            <person name="Guldener U."/>
        </authorList>
    </citation>
    <scope>NUCLEOTIDE SEQUENCE [LARGE SCALE GENOMIC DNA]</scope>
</reference>
<organism evidence="2 3">
    <name type="scientific">Hanseniaspora guilliermondii</name>
    <dbReference type="NCBI Taxonomy" id="56406"/>
    <lineage>
        <taxon>Eukaryota</taxon>
        <taxon>Fungi</taxon>
        <taxon>Dikarya</taxon>
        <taxon>Ascomycota</taxon>
        <taxon>Saccharomycotina</taxon>
        <taxon>Saccharomycetes</taxon>
        <taxon>Saccharomycodales</taxon>
        <taxon>Saccharomycodaceae</taxon>
        <taxon>Hanseniaspora</taxon>
    </lineage>
</organism>
<dbReference type="Gene3D" id="3.30.420.10">
    <property type="entry name" value="Ribonuclease H-like superfamily/Ribonuclease H"/>
    <property type="match status" value="1"/>
</dbReference>
<feature type="coiled-coil region" evidence="1">
    <location>
        <begin position="615"/>
        <end position="652"/>
    </location>
</feature>
<protein>
    <submittedName>
        <fullName evidence="2">Uncharacterized protein</fullName>
    </submittedName>
</protein>
<dbReference type="EMBL" id="FQNF01000056">
    <property type="protein sequence ID" value="SGZ40606.1"/>
    <property type="molecule type" value="Genomic_DNA"/>
</dbReference>
<dbReference type="AlphaFoldDB" id="A0A1L0FM09"/>
<dbReference type="GO" id="GO:0003676">
    <property type="term" value="F:nucleic acid binding"/>
    <property type="evidence" value="ECO:0007669"/>
    <property type="project" value="InterPro"/>
</dbReference>
<feature type="coiled-coil region" evidence="1">
    <location>
        <begin position="796"/>
        <end position="861"/>
    </location>
</feature>
<keyword evidence="1" id="KW-0175">Coiled coil</keyword>
<dbReference type="OrthoDB" id="3973255at2759"/>
<name>A0A1L0FM09_9ASCO</name>
<dbReference type="InterPro" id="IPR036397">
    <property type="entry name" value="RNaseH_sf"/>
</dbReference>
<evidence type="ECO:0000256" key="1">
    <source>
        <dbReference type="SAM" id="Coils"/>
    </source>
</evidence>
<keyword evidence="3" id="KW-1185">Reference proteome</keyword>
<evidence type="ECO:0000313" key="2">
    <source>
        <dbReference type="EMBL" id="SGZ40606.1"/>
    </source>
</evidence>
<accession>A0A1L0FM09</accession>